<dbReference type="InterPro" id="IPR010982">
    <property type="entry name" value="Lambda_DNA-bd_dom_sf"/>
</dbReference>
<keyword evidence="1" id="KW-0238">DNA-binding</keyword>
<dbReference type="SMART" id="SM00530">
    <property type="entry name" value="HTH_XRE"/>
    <property type="match status" value="1"/>
</dbReference>
<evidence type="ECO:0000256" key="2">
    <source>
        <dbReference type="SAM" id="MobiDB-lite"/>
    </source>
</evidence>
<reference evidence="5 6" key="1">
    <citation type="journal article" date="2021" name="Sci. Rep.">
        <title>The distribution of antibiotic resistance genes in chicken gut microbiota commensals.</title>
        <authorList>
            <person name="Juricova H."/>
            <person name="Matiasovicova J."/>
            <person name="Kubasova T."/>
            <person name="Cejkova D."/>
            <person name="Rychlik I."/>
        </authorList>
    </citation>
    <scope>NUCLEOTIDE SEQUENCE [LARGE SCALE GENOMIC DNA]</scope>
    <source>
        <strain evidence="5 6">An411</strain>
    </source>
</reference>
<evidence type="ECO:0000256" key="3">
    <source>
        <dbReference type="SAM" id="Phobius"/>
    </source>
</evidence>
<dbReference type="SUPFAM" id="SSF47413">
    <property type="entry name" value="lambda repressor-like DNA-binding domains"/>
    <property type="match status" value="1"/>
</dbReference>
<dbReference type="Pfam" id="PF01381">
    <property type="entry name" value="HTH_3"/>
    <property type="match status" value="1"/>
</dbReference>
<protein>
    <submittedName>
        <fullName evidence="5">Helix-turn-helix transcriptional regulator</fullName>
    </submittedName>
</protein>
<dbReference type="EMBL" id="JACSNX010000016">
    <property type="protein sequence ID" value="MBM6851796.1"/>
    <property type="molecule type" value="Genomic_DNA"/>
</dbReference>
<organism evidence="5 6">
    <name type="scientific">Oscillibacter valericigenes</name>
    <dbReference type="NCBI Taxonomy" id="351091"/>
    <lineage>
        <taxon>Bacteria</taxon>
        <taxon>Bacillati</taxon>
        <taxon>Bacillota</taxon>
        <taxon>Clostridia</taxon>
        <taxon>Eubacteriales</taxon>
        <taxon>Oscillospiraceae</taxon>
        <taxon>Oscillibacter</taxon>
    </lineage>
</organism>
<name>A0ABS2FXT4_9FIRM</name>
<dbReference type="RefSeq" id="WP_204804801.1">
    <property type="nucleotide sequence ID" value="NZ_JACSNX010000016.1"/>
</dbReference>
<dbReference type="PROSITE" id="PS50943">
    <property type="entry name" value="HTH_CROC1"/>
    <property type="match status" value="1"/>
</dbReference>
<keyword evidence="6" id="KW-1185">Reference proteome</keyword>
<keyword evidence="3" id="KW-0812">Transmembrane</keyword>
<keyword evidence="3" id="KW-0472">Membrane</keyword>
<feature type="region of interest" description="Disordered" evidence="2">
    <location>
        <begin position="1"/>
        <end position="22"/>
    </location>
</feature>
<feature type="region of interest" description="Disordered" evidence="2">
    <location>
        <begin position="70"/>
        <end position="95"/>
    </location>
</feature>
<evidence type="ECO:0000256" key="1">
    <source>
        <dbReference type="ARBA" id="ARBA00023125"/>
    </source>
</evidence>
<sequence length="446" mass="48926">MQEQTLGRRIQEARKAAGLSQESLGERLGVSRQAVSKWESDASVPDLENLIAMSRIFGVTIGALLGVEPAAEEPTEEEAAETSGEEAENTAPVEELSGRELAAVEAIVQKYLEAARRPRWSRRKKLAAGAGACAAGLLIVLVLNGIFSSLGRRLDQVQDQVNYVQSSVSSQIGSLTGQLSGLLKAQNSIISGYDIRVADYSLEEAVWYLTASVTPREYTEGMVVTFTARADSGETSSSPPARNEGGIFTVENWAVPMGDSPDVPGDFPVYPTDTTISVSFAGGDTVRTETLDSLYWNLTDYRLEVDGRWETDWAAGRLTLGNLDLQVENDTELPVELADAELALFRHGEEEPLWSAPLEDAVELWRRQGYVQMYVPVETDVSPIRLNTGDALLAAVHVTDDHGQDYWSFVGCWRNRNGALYQDSLYDLNDRYAGSWQPGDLLPIWN</sequence>
<dbReference type="Gene3D" id="1.10.260.40">
    <property type="entry name" value="lambda repressor-like DNA-binding domains"/>
    <property type="match status" value="1"/>
</dbReference>
<dbReference type="Proteomes" id="UP000719500">
    <property type="component" value="Unassembled WGS sequence"/>
</dbReference>
<evidence type="ECO:0000313" key="6">
    <source>
        <dbReference type="Proteomes" id="UP000719500"/>
    </source>
</evidence>
<dbReference type="CDD" id="cd00093">
    <property type="entry name" value="HTH_XRE"/>
    <property type="match status" value="1"/>
</dbReference>
<evidence type="ECO:0000313" key="5">
    <source>
        <dbReference type="EMBL" id="MBM6851796.1"/>
    </source>
</evidence>
<feature type="domain" description="HTH cro/C1-type" evidence="4">
    <location>
        <begin position="10"/>
        <end position="64"/>
    </location>
</feature>
<dbReference type="InterPro" id="IPR001387">
    <property type="entry name" value="Cro/C1-type_HTH"/>
</dbReference>
<dbReference type="PANTHER" id="PTHR46558">
    <property type="entry name" value="TRACRIPTIONAL REGULATORY PROTEIN-RELATED-RELATED"/>
    <property type="match status" value="1"/>
</dbReference>
<dbReference type="PANTHER" id="PTHR46558:SF13">
    <property type="entry name" value="HTH-TYPE TRANSCRIPTIONAL REGULATOR IMMR"/>
    <property type="match status" value="1"/>
</dbReference>
<feature type="compositionally biased region" description="Acidic residues" evidence="2">
    <location>
        <begin position="70"/>
        <end position="88"/>
    </location>
</feature>
<evidence type="ECO:0000259" key="4">
    <source>
        <dbReference type="PROSITE" id="PS50943"/>
    </source>
</evidence>
<keyword evidence="3" id="KW-1133">Transmembrane helix</keyword>
<gene>
    <name evidence="5" type="ORF">H9X91_10165</name>
</gene>
<accession>A0ABS2FXT4</accession>
<comment type="caution">
    <text evidence="5">The sequence shown here is derived from an EMBL/GenBank/DDBJ whole genome shotgun (WGS) entry which is preliminary data.</text>
</comment>
<feature type="transmembrane region" description="Helical" evidence="3">
    <location>
        <begin position="126"/>
        <end position="147"/>
    </location>
</feature>
<proteinExistence type="predicted"/>